<dbReference type="SMART" id="SM00228">
    <property type="entry name" value="PDZ"/>
    <property type="match status" value="1"/>
</dbReference>
<dbReference type="SUPFAM" id="SSF50494">
    <property type="entry name" value="Trypsin-like serine proteases"/>
    <property type="match status" value="1"/>
</dbReference>
<dbReference type="OrthoDB" id="248175at2"/>
<evidence type="ECO:0000313" key="4">
    <source>
        <dbReference type="EMBL" id="BBM85216.1"/>
    </source>
</evidence>
<dbReference type="SUPFAM" id="SSF50156">
    <property type="entry name" value="PDZ domain-like"/>
    <property type="match status" value="1"/>
</dbReference>
<dbReference type="Gene3D" id="2.40.10.120">
    <property type="match status" value="1"/>
</dbReference>
<dbReference type="Pfam" id="PF13180">
    <property type="entry name" value="PDZ_2"/>
    <property type="match status" value="1"/>
</dbReference>
<dbReference type="RefSeq" id="WP_151969330.1">
    <property type="nucleotide sequence ID" value="NZ_AP019860.1"/>
</dbReference>
<dbReference type="PRINTS" id="PR00834">
    <property type="entry name" value="PROTEASES2C"/>
</dbReference>
<dbReference type="GO" id="GO:0006508">
    <property type="term" value="P:proteolysis"/>
    <property type="evidence" value="ECO:0007669"/>
    <property type="project" value="UniProtKB-KW"/>
</dbReference>
<keyword evidence="2" id="KW-0378">Hydrolase</keyword>
<dbReference type="AlphaFoldDB" id="A0A5S9IPG6"/>
<keyword evidence="1 4" id="KW-0645">Protease</keyword>
<dbReference type="Pfam" id="PF13365">
    <property type="entry name" value="Trypsin_2"/>
    <property type="match status" value="1"/>
</dbReference>
<dbReference type="PROSITE" id="PS50106">
    <property type="entry name" value="PDZ"/>
    <property type="match status" value="1"/>
</dbReference>
<name>A0A5S9IPG6_UABAM</name>
<dbReference type="KEGG" id="uam:UABAM_03579"/>
<dbReference type="Gene3D" id="2.30.42.10">
    <property type="match status" value="1"/>
</dbReference>
<dbReference type="GO" id="GO:0004252">
    <property type="term" value="F:serine-type endopeptidase activity"/>
    <property type="evidence" value="ECO:0007669"/>
    <property type="project" value="InterPro"/>
</dbReference>
<reference evidence="4 5" key="1">
    <citation type="submission" date="2019-08" db="EMBL/GenBank/DDBJ databases">
        <title>Complete genome sequence of Candidatus Uab amorphum.</title>
        <authorList>
            <person name="Shiratori T."/>
            <person name="Suzuki S."/>
            <person name="Kakizawa Y."/>
            <person name="Ishida K."/>
        </authorList>
    </citation>
    <scope>NUCLEOTIDE SEQUENCE [LARGE SCALE GENOMIC DNA]</scope>
    <source>
        <strain evidence="4 5">SRT547</strain>
    </source>
</reference>
<dbReference type="InterPro" id="IPR001940">
    <property type="entry name" value="Peptidase_S1C"/>
</dbReference>
<evidence type="ECO:0000256" key="1">
    <source>
        <dbReference type="ARBA" id="ARBA00022670"/>
    </source>
</evidence>
<evidence type="ECO:0000313" key="5">
    <source>
        <dbReference type="Proteomes" id="UP000326354"/>
    </source>
</evidence>
<dbReference type="Proteomes" id="UP000326354">
    <property type="component" value="Chromosome"/>
</dbReference>
<dbReference type="InterPro" id="IPR001478">
    <property type="entry name" value="PDZ"/>
</dbReference>
<proteinExistence type="predicted"/>
<dbReference type="EMBL" id="AP019860">
    <property type="protein sequence ID" value="BBM85216.1"/>
    <property type="molecule type" value="Genomic_DNA"/>
</dbReference>
<dbReference type="InterPro" id="IPR051201">
    <property type="entry name" value="Chloro_Bact_Ser_Proteases"/>
</dbReference>
<dbReference type="InterPro" id="IPR009003">
    <property type="entry name" value="Peptidase_S1_PA"/>
</dbReference>
<dbReference type="PANTHER" id="PTHR43343">
    <property type="entry name" value="PEPTIDASE S12"/>
    <property type="match status" value="1"/>
</dbReference>
<accession>A0A5S9IPG6</accession>
<evidence type="ECO:0000256" key="2">
    <source>
        <dbReference type="ARBA" id="ARBA00022801"/>
    </source>
</evidence>
<dbReference type="InterPro" id="IPR036034">
    <property type="entry name" value="PDZ_sf"/>
</dbReference>
<gene>
    <name evidence="4" type="ORF">UABAM_03579</name>
</gene>
<sequence>MPVHKNIHIYLCLLFSISSIFCQTDNTTKAPSLLDIENAVKHIVDKVKGSVVSVESCNSENKFSRHSGVVLDDLGHVVTIASSIRGAEKVCIKTLSGKLFPAKLVGIDNVTNLALVRVEDAQSFPCVVKGDSSKLSLGSFLISVGNPYGLQNSPSLGIVSGLERVVKFNDHLLLGLIQTTAAINPGDAGGLAVDSKGEFVGVICSTLGASKPMGNAMVLPQGINFVIPSNTVYWVCENLIKHGKKRGRMGINVKDQPQGGVVVTKVGAETPAAKVGLETGDSLLEINGVPIQSARKLVGRMYHMLAGDTIEFKVKKKDEQVVTVKITLESS</sequence>
<evidence type="ECO:0000259" key="3">
    <source>
        <dbReference type="PROSITE" id="PS50106"/>
    </source>
</evidence>
<feature type="domain" description="PDZ" evidence="3">
    <location>
        <begin position="245"/>
        <end position="293"/>
    </location>
</feature>
<keyword evidence="5" id="KW-1185">Reference proteome</keyword>
<organism evidence="4 5">
    <name type="scientific">Uabimicrobium amorphum</name>
    <dbReference type="NCBI Taxonomy" id="2596890"/>
    <lineage>
        <taxon>Bacteria</taxon>
        <taxon>Pseudomonadati</taxon>
        <taxon>Planctomycetota</taxon>
        <taxon>Candidatus Uabimicrobiia</taxon>
        <taxon>Candidatus Uabimicrobiales</taxon>
        <taxon>Candidatus Uabimicrobiaceae</taxon>
        <taxon>Candidatus Uabimicrobium</taxon>
    </lineage>
</organism>
<protein>
    <submittedName>
        <fullName evidence="4">Serine protease</fullName>
    </submittedName>
</protein>
<dbReference type="PANTHER" id="PTHR43343:SF3">
    <property type="entry name" value="PROTEASE DO-LIKE 8, CHLOROPLASTIC"/>
    <property type="match status" value="1"/>
</dbReference>